<dbReference type="AlphaFoldDB" id="A0A6N2C0M3"/>
<keyword evidence="5 6" id="KW-0472">Membrane</keyword>
<feature type="non-terminal residue" evidence="7">
    <location>
        <position position="128"/>
    </location>
</feature>
<feature type="transmembrane region" description="Helical" evidence="6">
    <location>
        <begin position="12"/>
        <end position="36"/>
    </location>
</feature>
<evidence type="ECO:0000313" key="7">
    <source>
        <dbReference type="EMBL" id="TMW97953.1"/>
    </source>
</evidence>
<feature type="transmembrane region" description="Helical" evidence="6">
    <location>
        <begin position="106"/>
        <end position="125"/>
    </location>
</feature>
<keyword evidence="3 6" id="KW-0812">Transmembrane</keyword>
<dbReference type="EMBL" id="RXGB01001683">
    <property type="protein sequence ID" value="TMW97953.1"/>
    <property type="molecule type" value="Genomic_DNA"/>
</dbReference>
<dbReference type="PANTHER" id="PTHR11706">
    <property type="entry name" value="SOLUTE CARRIER PROTEIN FAMILY 11 MEMBER"/>
    <property type="match status" value="1"/>
</dbReference>
<sequence length="128" mass="13700">MVDGGARFGFDLVMLVLLFNFAAILCQYLSACIALVTDRDLAQICSEEYDKVTCIFLGIQAEVLGTAHGLNVVFGVDLFSCVFLTATGAILFPLLASLFDNGSAKFLCIGWASSVLLSYVFGVVITQP</sequence>
<accession>A0A6N2C0M3</accession>
<feature type="transmembrane region" description="Helical" evidence="6">
    <location>
        <begin position="72"/>
        <end position="94"/>
    </location>
</feature>
<evidence type="ECO:0000256" key="6">
    <source>
        <dbReference type="SAM" id="Phobius"/>
    </source>
</evidence>
<evidence type="ECO:0000256" key="4">
    <source>
        <dbReference type="ARBA" id="ARBA00022989"/>
    </source>
</evidence>
<dbReference type="GO" id="GO:0005384">
    <property type="term" value="F:manganese ion transmembrane transporter activity"/>
    <property type="evidence" value="ECO:0007669"/>
    <property type="project" value="TreeGrafter"/>
</dbReference>
<dbReference type="GO" id="GO:0005886">
    <property type="term" value="C:plasma membrane"/>
    <property type="evidence" value="ECO:0007669"/>
    <property type="project" value="TreeGrafter"/>
</dbReference>
<dbReference type="PANTHER" id="PTHR11706:SF75">
    <property type="entry name" value="ETHYLENE-INSENSITIVE PROTEIN 2"/>
    <property type="match status" value="1"/>
</dbReference>
<name>A0A6N2C0M3_SOLCI</name>
<protein>
    <submittedName>
        <fullName evidence="7">Uncharacterized protein</fullName>
    </submittedName>
</protein>
<dbReference type="Pfam" id="PF01566">
    <property type="entry name" value="Nramp"/>
    <property type="match status" value="1"/>
</dbReference>
<comment type="similarity">
    <text evidence="2">Belongs to the NRAMP (TC 2.A.55) family.</text>
</comment>
<proteinExistence type="inferred from homology"/>
<evidence type="ECO:0000256" key="2">
    <source>
        <dbReference type="ARBA" id="ARBA00009965"/>
    </source>
</evidence>
<dbReference type="GO" id="GO:0034755">
    <property type="term" value="P:iron ion transmembrane transport"/>
    <property type="evidence" value="ECO:0007669"/>
    <property type="project" value="TreeGrafter"/>
</dbReference>
<gene>
    <name evidence="7" type="ORF">EJD97_004755</name>
</gene>
<keyword evidence="4 6" id="KW-1133">Transmembrane helix</keyword>
<dbReference type="InterPro" id="IPR001046">
    <property type="entry name" value="NRAMP_fam"/>
</dbReference>
<dbReference type="GO" id="GO:0015086">
    <property type="term" value="F:cadmium ion transmembrane transporter activity"/>
    <property type="evidence" value="ECO:0007669"/>
    <property type="project" value="TreeGrafter"/>
</dbReference>
<organism evidence="7">
    <name type="scientific">Solanum chilense</name>
    <name type="common">Tomato</name>
    <name type="synonym">Lycopersicon chilense</name>
    <dbReference type="NCBI Taxonomy" id="4083"/>
    <lineage>
        <taxon>Eukaryota</taxon>
        <taxon>Viridiplantae</taxon>
        <taxon>Streptophyta</taxon>
        <taxon>Embryophyta</taxon>
        <taxon>Tracheophyta</taxon>
        <taxon>Spermatophyta</taxon>
        <taxon>Magnoliopsida</taxon>
        <taxon>eudicotyledons</taxon>
        <taxon>Gunneridae</taxon>
        <taxon>Pentapetalae</taxon>
        <taxon>asterids</taxon>
        <taxon>lamiids</taxon>
        <taxon>Solanales</taxon>
        <taxon>Solanaceae</taxon>
        <taxon>Solanoideae</taxon>
        <taxon>Solaneae</taxon>
        <taxon>Solanum</taxon>
        <taxon>Solanum subgen. Lycopersicon</taxon>
    </lineage>
</organism>
<evidence type="ECO:0000256" key="3">
    <source>
        <dbReference type="ARBA" id="ARBA00022692"/>
    </source>
</evidence>
<evidence type="ECO:0000256" key="5">
    <source>
        <dbReference type="ARBA" id="ARBA00023136"/>
    </source>
</evidence>
<comment type="subcellular location">
    <subcellularLocation>
        <location evidence="1">Membrane</location>
        <topology evidence="1">Multi-pass membrane protein</topology>
    </subcellularLocation>
</comment>
<comment type="caution">
    <text evidence="7">The sequence shown here is derived from an EMBL/GenBank/DDBJ whole genome shotgun (WGS) entry which is preliminary data.</text>
</comment>
<evidence type="ECO:0000256" key="1">
    <source>
        <dbReference type="ARBA" id="ARBA00004141"/>
    </source>
</evidence>
<reference evidence="7" key="1">
    <citation type="submission" date="2019-05" db="EMBL/GenBank/DDBJ databases">
        <title>The de novo reference genome and transcriptome assemblies of the wild tomato species Solanum chilense.</title>
        <authorList>
            <person name="Stam R."/>
            <person name="Nosenko T."/>
            <person name="Hoerger A.C."/>
            <person name="Stephan W."/>
            <person name="Seidel M.A."/>
            <person name="Kuhn J.M.M."/>
            <person name="Haberer G."/>
            <person name="Tellier A."/>
        </authorList>
    </citation>
    <scope>NUCLEOTIDE SEQUENCE</scope>
    <source>
        <tissue evidence="7">Mature leaves</tissue>
    </source>
</reference>